<dbReference type="SUPFAM" id="SSF55785">
    <property type="entry name" value="PYP-like sensor domain (PAS domain)"/>
    <property type="match status" value="1"/>
</dbReference>
<name>A0ABT7EGG9_9GAMM</name>
<dbReference type="SUPFAM" id="SSF58104">
    <property type="entry name" value="Methyl-accepting chemotaxis protein (MCP) signaling domain"/>
    <property type="match status" value="1"/>
</dbReference>
<evidence type="ECO:0000313" key="12">
    <source>
        <dbReference type="EMBL" id="MDK2594146.1"/>
    </source>
</evidence>
<dbReference type="Pfam" id="PF18947">
    <property type="entry name" value="HAMP_2"/>
    <property type="match status" value="1"/>
</dbReference>
<dbReference type="InterPro" id="IPR004090">
    <property type="entry name" value="Chemotax_Me-accpt_rcpt"/>
</dbReference>
<feature type="transmembrane region" description="Helical" evidence="6">
    <location>
        <begin position="17"/>
        <end position="39"/>
    </location>
</feature>
<feature type="region of interest" description="Disordered" evidence="5">
    <location>
        <begin position="881"/>
        <end position="931"/>
    </location>
</feature>
<evidence type="ECO:0000256" key="5">
    <source>
        <dbReference type="SAM" id="MobiDB-lite"/>
    </source>
</evidence>
<feature type="transmembrane region" description="Helical" evidence="6">
    <location>
        <begin position="301"/>
        <end position="323"/>
    </location>
</feature>
<dbReference type="InterPro" id="IPR051310">
    <property type="entry name" value="MCP_chemotaxis"/>
</dbReference>
<feature type="domain" description="HBM" evidence="11">
    <location>
        <begin position="51"/>
        <end position="291"/>
    </location>
</feature>
<feature type="domain" description="HAMP" evidence="10">
    <location>
        <begin position="810"/>
        <end position="862"/>
    </location>
</feature>
<dbReference type="InterPro" id="IPR004089">
    <property type="entry name" value="MCPsignal_dom"/>
</dbReference>
<dbReference type="Proteomes" id="UP001231915">
    <property type="component" value="Unassembled WGS sequence"/>
</dbReference>
<keyword evidence="6" id="KW-1133">Transmembrane helix</keyword>
<comment type="similarity">
    <text evidence="3">Belongs to the methyl-accepting chemotaxis (MCP) protein family.</text>
</comment>
<dbReference type="InterPro" id="IPR003660">
    <property type="entry name" value="HAMP_dom"/>
</dbReference>
<evidence type="ECO:0000259" key="7">
    <source>
        <dbReference type="PROSITE" id="PS50111"/>
    </source>
</evidence>
<keyword evidence="1" id="KW-0488">Methylation</keyword>
<feature type="domain" description="T-SNARE coiled-coil homology" evidence="9">
    <location>
        <begin position="858"/>
        <end position="920"/>
    </location>
</feature>
<keyword evidence="13" id="KW-1185">Reference proteome</keyword>
<dbReference type="Gene3D" id="1.10.287.950">
    <property type="entry name" value="Methyl-accepting chemotaxis protein"/>
    <property type="match status" value="1"/>
</dbReference>
<accession>A0ABT7EGG9</accession>
<dbReference type="InterPro" id="IPR000014">
    <property type="entry name" value="PAS"/>
</dbReference>
<feature type="domain" description="Methyl-accepting transducer" evidence="7">
    <location>
        <begin position="867"/>
        <end position="1096"/>
    </location>
</feature>
<dbReference type="EMBL" id="JASJUT010000001">
    <property type="protein sequence ID" value="MDK2594146.1"/>
    <property type="molecule type" value="Genomic_DNA"/>
</dbReference>
<dbReference type="Pfam" id="PF00015">
    <property type="entry name" value="MCPsignal"/>
    <property type="match status" value="1"/>
</dbReference>
<evidence type="ECO:0000256" key="1">
    <source>
        <dbReference type="ARBA" id="ARBA00022481"/>
    </source>
</evidence>
<dbReference type="PROSITE" id="PS50112">
    <property type="entry name" value="PAS"/>
    <property type="match status" value="1"/>
</dbReference>
<dbReference type="SMART" id="SM01358">
    <property type="entry name" value="HBM"/>
    <property type="match status" value="1"/>
</dbReference>
<dbReference type="Pfam" id="PF13188">
    <property type="entry name" value="PAS_8"/>
    <property type="match status" value="1"/>
</dbReference>
<dbReference type="Gene3D" id="3.30.450.20">
    <property type="entry name" value="PAS domain"/>
    <property type="match status" value="3"/>
</dbReference>
<dbReference type="PROSITE" id="PS50111">
    <property type="entry name" value="CHEMOTAXIS_TRANSDUC_2"/>
    <property type="match status" value="1"/>
</dbReference>
<dbReference type="InterPro" id="IPR032255">
    <property type="entry name" value="HBM"/>
</dbReference>
<evidence type="ECO:0000256" key="4">
    <source>
        <dbReference type="PROSITE-ProRule" id="PRU00284"/>
    </source>
</evidence>
<dbReference type="InterPro" id="IPR035965">
    <property type="entry name" value="PAS-like_dom_sf"/>
</dbReference>
<evidence type="ECO:0000313" key="13">
    <source>
        <dbReference type="Proteomes" id="UP001231915"/>
    </source>
</evidence>
<organism evidence="12 13">
    <name type="scientific">Pseudoalteromonas obscura</name>
    <dbReference type="NCBI Taxonomy" id="3048491"/>
    <lineage>
        <taxon>Bacteria</taxon>
        <taxon>Pseudomonadati</taxon>
        <taxon>Pseudomonadota</taxon>
        <taxon>Gammaproteobacteria</taxon>
        <taxon>Alteromonadales</taxon>
        <taxon>Pseudoalteromonadaceae</taxon>
        <taxon>Pseudoalteromonas</taxon>
    </lineage>
</organism>
<dbReference type="PRINTS" id="PR00260">
    <property type="entry name" value="CHEMTRNSDUCR"/>
</dbReference>
<feature type="domain" description="PAS" evidence="8">
    <location>
        <begin position="389"/>
        <end position="431"/>
    </location>
</feature>
<dbReference type="PROSITE" id="PS50192">
    <property type="entry name" value="T_SNARE"/>
    <property type="match status" value="1"/>
</dbReference>
<proteinExistence type="inferred from homology"/>
<feature type="compositionally biased region" description="Polar residues" evidence="5">
    <location>
        <begin position="881"/>
        <end position="912"/>
    </location>
</feature>
<keyword evidence="2 4" id="KW-0807">Transducer</keyword>
<dbReference type="SMART" id="SM00283">
    <property type="entry name" value="MA"/>
    <property type="match status" value="1"/>
</dbReference>
<protein>
    <submittedName>
        <fullName evidence="12">Methyl-accepting chemotaxis protein</fullName>
    </submittedName>
</protein>
<comment type="caution">
    <text evidence="12">The sequence shown here is derived from an EMBL/GenBank/DDBJ whole genome shotgun (WGS) entry which is preliminary data.</text>
</comment>
<dbReference type="InterPro" id="IPR000727">
    <property type="entry name" value="T_SNARE_dom"/>
</dbReference>
<gene>
    <name evidence="12" type="ORF">QNM18_03550</name>
</gene>
<evidence type="ECO:0000256" key="3">
    <source>
        <dbReference type="ARBA" id="ARBA00029447"/>
    </source>
</evidence>
<evidence type="ECO:0000256" key="6">
    <source>
        <dbReference type="SAM" id="Phobius"/>
    </source>
</evidence>
<dbReference type="PROSITE" id="PS51753">
    <property type="entry name" value="HBM"/>
    <property type="match status" value="1"/>
</dbReference>
<evidence type="ECO:0000259" key="8">
    <source>
        <dbReference type="PROSITE" id="PS50112"/>
    </source>
</evidence>
<sequence length="1123" mass="124568">MANSIHFNIISTLRAKLIAAFSALMITLAVIGFISYFALKIASDGFKDYRELARDSNLAGILQSNMLMVRMNVKDFLLTGSEKDIQQYDEYFNQVESLLDDATREINKPERAQMVRELIAKIAVYNETFDLIKSYRVQRNDLVFNKLNVIGPQMERELTKLMFSASESNNTQLAYLTGVAMRNLLLGRLYVIKYLESNDESADQRVKQEFSAFEQQMDLIEQLTNTAANRDIIDRVRGLEAQYKEAYLSVHDIIVDRNDKVTNTLDMLGPKFAKLVDDLKLSVKTDQDQLGPRLKDENESAVGNILVTFVIALVLSGCIVFVLTRNVMAQLGKDPSELEKVALAISRGDLDEQYDGRTPKGVFKSMMAMRESLRQIREKEREEKRIASTNARIKSALDNASACVMITDTNNQVIYLNDAIYAMFDVASTDICSVHAQFDSKLLLNHPLSQSLPDFSEVEDAVQHLSDSYNAELNIAGRTFDIVASPVIVDGNVVGLVYEWEDKTKWLANEKEKAQIASENARVKYALDGSSGQVMITDDTYQVIYLNSSLEQMFRAAEKDIESELVGFDPESIKHNPIDHYFAHFTNLLAEFDNLTTSHQSEFVIAGRTFSIVASPVKVEGERVGTVIEWQDKTQWLALEREKSRIASENARVKYALDSVSGNVMIADPELNIIYANNALQNMMSESERDIKQHVGVFEANNLIGFAIHDFYLEPEQQRLVFENLQDTHRSVEHIGDKVFALTANPISVDGKRIGTVLEWVDRTAEVNIEKEIDEIVQAASQGDLSKKIDPTGKSGFFGNLSQGLNDLLGTVEVALDDVMHMLGALAHGDLSKRITNQYQGKFGKLKEDTNTTADKLTEIISSIRSSAGSISQSANEIAQGNMDLSQRTEEQASSLEETSSSMEAMTDSVKQSSKRAENANELSLDAERRAEQGGQVVNMAVTAMKEINDSSKEISEIIGVIDEIAFQTNLLALNAAVEAARAGEQGRGFAVVAGEVRNLAQRSSEAAKEIKDLIRDSQTKVEEGTSLVNKSGETLLEIVEATSKVRAMMQDLTESSKQQSEGIVQVNSAITQMDEMTQQNAALVEQATAAGQSMADQANSMNGTMDFFNIEQSGTGLKTLAS</sequence>
<reference evidence="12 13" key="1">
    <citation type="submission" date="2023-05" db="EMBL/GenBank/DDBJ databases">
        <title>Pseudoalteromonas ardens sp. nov., Pseudoalteromonas obscura sp. nov., and Pseudoalteromonas umbrosa sp. nov., isolated from the coral Montipora capitata.</title>
        <authorList>
            <person name="Thomas E.M."/>
            <person name="Smith E.M."/>
            <person name="Papke E."/>
            <person name="Shlafstein M.D."/>
            <person name="Oline D.K."/>
            <person name="Videau P."/>
            <person name="Saw J.H."/>
            <person name="Strangman W.K."/>
            <person name="Ushijima B."/>
        </authorList>
    </citation>
    <scope>NUCLEOTIDE SEQUENCE [LARGE SCALE GENOMIC DNA]</scope>
    <source>
        <strain evidence="12 13">P94</strain>
    </source>
</reference>
<dbReference type="RefSeq" id="WP_284136365.1">
    <property type="nucleotide sequence ID" value="NZ_JASJUT010000001.1"/>
</dbReference>
<evidence type="ECO:0000259" key="10">
    <source>
        <dbReference type="PROSITE" id="PS50885"/>
    </source>
</evidence>
<dbReference type="PANTHER" id="PTHR43531">
    <property type="entry name" value="PROTEIN ICFG"/>
    <property type="match status" value="1"/>
</dbReference>
<keyword evidence="6" id="KW-0472">Membrane</keyword>
<dbReference type="PROSITE" id="PS50885">
    <property type="entry name" value="HAMP"/>
    <property type="match status" value="1"/>
</dbReference>
<evidence type="ECO:0000256" key="2">
    <source>
        <dbReference type="ARBA" id="ARBA00023224"/>
    </source>
</evidence>
<dbReference type="CDD" id="cd11386">
    <property type="entry name" value="MCP_signal"/>
    <property type="match status" value="1"/>
</dbReference>
<dbReference type="PANTHER" id="PTHR43531:SF14">
    <property type="entry name" value="METHYL-ACCEPTING CHEMOTAXIS PROTEIN I-RELATED"/>
    <property type="match status" value="1"/>
</dbReference>
<evidence type="ECO:0000259" key="9">
    <source>
        <dbReference type="PROSITE" id="PS50192"/>
    </source>
</evidence>
<keyword evidence="6" id="KW-0812">Transmembrane</keyword>
<evidence type="ECO:0000259" key="11">
    <source>
        <dbReference type="PROSITE" id="PS51753"/>
    </source>
</evidence>